<sequence length="126" mass="14275">MAAALLTIVLFFFGFTLFLIICQWKVFTKAGKPGWACLIPIYSGIVLLEIIKKPIWWIFMLLIPFVNIYFAIVITNELSKSFGKTAAFTVGLIFLPFIFYPMLAFGDAKYIYNQTEEISEIGVAQA</sequence>
<dbReference type="EMBL" id="VLKQ01000006">
    <property type="protein sequence ID" value="TWI12290.1"/>
    <property type="molecule type" value="Genomic_DNA"/>
</dbReference>
<dbReference type="AlphaFoldDB" id="V6S650"/>
<feature type="transmembrane region" description="Helical" evidence="1">
    <location>
        <begin position="55"/>
        <end position="74"/>
    </location>
</feature>
<dbReference type="STRING" id="1341154.FCR2A7T_12730"/>
<name>V6S650_9FLAO</name>
<evidence type="ECO:0008006" key="4">
    <source>
        <dbReference type="Google" id="ProtNLM"/>
    </source>
</evidence>
<reference evidence="2 3" key="1">
    <citation type="journal article" date="2015" name="Stand. Genomic Sci.">
        <title>Genomic Encyclopedia of Bacterial and Archaeal Type Strains, Phase III: the genomes of soil and plant-associated and newly described type strains.</title>
        <authorList>
            <person name="Whitman W.B."/>
            <person name="Woyke T."/>
            <person name="Klenk H.P."/>
            <person name="Zhou Y."/>
            <person name="Lilburn T.G."/>
            <person name="Beck B.J."/>
            <person name="De Vos P."/>
            <person name="Vandamme P."/>
            <person name="Eisen J.A."/>
            <person name="Garrity G."/>
            <person name="Hugenholtz P."/>
            <person name="Kyrpides N.C."/>
        </authorList>
    </citation>
    <scope>NUCLEOTIDE SEQUENCE [LARGE SCALE GENOMIC DNA]</scope>
    <source>
        <strain evidence="2 3">CGMCC 1.7270</strain>
    </source>
</reference>
<gene>
    <name evidence="2" type="ORF">IP98_01499</name>
</gene>
<accession>V6S650</accession>
<evidence type="ECO:0000256" key="1">
    <source>
        <dbReference type="SAM" id="Phobius"/>
    </source>
</evidence>
<protein>
    <recommendedName>
        <fullName evidence="4">Signal peptidase I</fullName>
    </recommendedName>
</protein>
<evidence type="ECO:0000313" key="3">
    <source>
        <dbReference type="Proteomes" id="UP000319848"/>
    </source>
</evidence>
<comment type="caution">
    <text evidence="2">The sequence shown here is derived from an EMBL/GenBank/DDBJ whole genome shotgun (WGS) entry which is preliminary data.</text>
</comment>
<dbReference type="Proteomes" id="UP000319848">
    <property type="component" value="Unassembled WGS sequence"/>
</dbReference>
<keyword evidence="1" id="KW-0812">Transmembrane</keyword>
<evidence type="ECO:0000313" key="2">
    <source>
        <dbReference type="EMBL" id="TWI12290.1"/>
    </source>
</evidence>
<feature type="transmembrane region" description="Helical" evidence="1">
    <location>
        <begin position="32"/>
        <end position="48"/>
    </location>
</feature>
<keyword evidence="1" id="KW-0472">Membrane</keyword>
<dbReference type="InterPro" id="IPR043739">
    <property type="entry name" value="DUF5684"/>
</dbReference>
<keyword evidence="1" id="KW-1133">Transmembrane helix</keyword>
<dbReference type="OrthoDB" id="2376202at2"/>
<dbReference type="Pfam" id="PF18936">
    <property type="entry name" value="DUF5684"/>
    <property type="match status" value="1"/>
</dbReference>
<proteinExistence type="predicted"/>
<keyword evidence="3" id="KW-1185">Reference proteome</keyword>
<organism evidence="2 3">
    <name type="scientific">Flavobacterium cauense R2A-7</name>
    <dbReference type="NCBI Taxonomy" id="1341154"/>
    <lineage>
        <taxon>Bacteria</taxon>
        <taxon>Pseudomonadati</taxon>
        <taxon>Bacteroidota</taxon>
        <taxon>Flavobacteriia</taxon>
        <taxon>Flavobacteriales</taxon>
        <taxon>Flavobacteriaceae</taxon>
        <taxon>Flavobacterium</taxon>
    </lineage>
</organism>
<feature type="transmembrane region" description="Helical" evidence="1">
    <location>
        <begin position="86"/>
        <end position="105"/>
    </location>
</feature>
<dbReference type="RefSeq" id="WP_023570419.1">
    <property type="nucleotide sequence ID" value="NZ_AVBI01000014.1"/>
</dbReference>